<dbReference type="WBParaSite" id="ECPE_0001379301-mRNA-1">
    <property type="protein sequence ID" value="ECPE_0001379301-mRNA-1"/>
    <property type="gene ID" value="ECPE_0001379301"/>
</dbReference>
<feature type="compositionally biased region" description="Low complexity" evidence="2">
    <location>
        <begin position="327"/>
        <end position="344"/>
    </location>
</feature>
<evidence type="ECO:0000313" key="4">
    <source>
        <dbReference type="WBParaSite" id="ECPE_0001379301-mRNA-1"/>
    </source>
</evidence>
<dbReference type="InterPro" id="IPR001878">
    <property type="entry name" value="Znf_CCHC"/>
</dbReference>
<reference evidence="4" key="1">
    <citation type="submission" date="2016-06" db="UniProtKB">
        <authorList>
            <consortium name="WormBaseParasite"/>
        </authorList>
    </citation>
    <scope>IDENTIFICATION</scope>
</reference>
<feature type="region of interest" description="Disordered" evidence="2">
    <location>
        <begin position="218"/>
        <end position="356"/>
    </location>
</feature>
<evidence type="ECO:0000259" key="3">
    <source>
        <dbReference type="PROSITE" id="PS50158"/>
    </source>
</evidence>
<feature type="compositionally biased region" description="Polar residues" evidence="2">
    <location>
        <begin position="394"/>
        <end position="403"/>
    </location>
</feature>
<protein>
    <submittedName>
        <fullName evidence="4">CCHC-type domain-containing protein</fullName>
    </submittedName>
</protein>
<keyword evidence="1" id="KW-0863">Zinc-finger</keyword>
<feature type="region of interest" description="Disordered" evidence="2">
    <location>
        <begin position="141"/>
        <end position="204"/>
    </location>
</feature>
<dbReference type="GO" id="GO:0003676">
    <property type="term" value="F:nucleic acid binding"/>
    <property type="evidence" value="ECO:0007669"/>
    <property type="project" value="InterPro"/>
</dbReference>
<feature type="compositionally biased region" description="Basic residues" evidence="2">
    <location>
        <begin position="315"/>
        <end position="326"/>
    </location>
</feature>
<keyword evidence="1" id="KW-0479">Metal-binding</keyword>
<dbReference type="AlphaFoldDB" id="A0A183B3G8"/>
<organism evidence="4">
    <name type="scientific">Echinostoma caproni</name>
    <dbReference type="NCBI Taxonomy" id="27848"/>
    <lineage>
        <taxon>Eukaryota</taxon>
        <taxon>Metazoa</taxon>
        <taxon>Spiralia</taxon>
        <taxon>Lophotrochozoa</taxon>
        <taxon>Platyhelminthes</taxon>
        <taxon>Trematoda</taxon>
        <taxon>Digenea</taxon>
        <taxon>Plagiorchiida</taxon>
        <taxon>Echinostomata</taxon>
        <taxon>Echinostomatoidea</taxon>
        <taxon>Echinostomatidae</taxon>
        <taxon>Echinostoma</taxon>
    </lineage>
</organism>
<feature type="compositionally biased region" description="Polar residues" evidence="2">
    <location>
        <begin position="230"/>
        <end position="267"/>
    </location>
</feature>
<dbReference type="PROSITE" id="PS50158">
    <property type="entry name" value="ZF_CCHC"/>
    <property type="match status" value="1"/>
</dbReference>
<proteinExistence type="predicted"/>
<dbReference type="GO" id="GO:0008270">
    <property type="term" value="F:zinc ion binding"/>
    <property type="evidence" value="ECO:0007669"/>
    <property type="project" value="UniProtKB-KW"/>
</dbReference>
<evidence type="ECO:0000256" key="2">
    <source>
        <dbReference type="SAM" id="MobiDB-lite"/>
    </source>
</evidence>
<feature type="compositionally biased region" description="Polar residues" evidence="2">
    <location>
        <begin position="275"/>
        <end position="305"/>
    </location>
</feature>
<name>A0A183B3G8_9TREM</name>
<feature type="domain" description="CCHC-type" evidence="3">
    <location>
        <begin position="14"/>
        <end position="29"/>
    </location>
</feature>
<feature type="region of interest" description="Disordered" evidence="2">
    <location>
        <begin position="377"/>
        <end position="403"/>
    </location>
</feature>
<keyword evidence="1" id="KW-0862">Zinc</keyword>
<dbReference type="InterPro" id="IPR036875">
    <property type="entry name" value="Znf_CCHC_sf"/>
</dbReference>
<dbReference type="SUPFAM" id="SSF57756">
    <property type="entry name" value="Retrovirus zinc finger-like domains"/>
    <property type="match status" value="1"/>
</dbReference>
<accession>A0A183B3G8</accession>
<evidence type="ECO:0000256" key="1">
    <source>
        <dbReference type="PROSITE-ProRule" id="PRU00047"/>
    </source>
</evidence>
<sequence>LANKRRLGAPEKARCIRCHQCGHRVADCPLKDRRLSRAAHVAASDDLVSTLIGPFLSQGSHPAKGSSIKTTARYFSVYPPPAVGPNFGFRPPPPHPAQHVFALLPTPFVCPPPSGRMVPQHMYAGFGQPRAPFAMNRHSVPHPSVQSEPVGLSFPRSAADYHPNYLPRQHYQSHPKPPRVPSGPRPHMSTRHPYPPQDAQRERFARPEHPVWTANENAYEHHFPPPKHLGSQTAPPTTVVHQQPQSTHFVSPVKQSTPNKTSVQPTHANHPGSVCPTSSQSKPPANVGNSIETVANTTQPASSDLASPLPDSGSKRNRRRNKRHPYKNNNNNSETNNCVNNSDNQPLSNNLDSDTHPKHVKQVVQGPVRGRFNCSTRLGTTGRTEADLSKRFQHMSTATGGPR</sequence>